<gene>
    <name evidence="14" type="ORF">ACMD2_24095</name>
</gene>
<keyword evidence="7" id="KW-0472">Membrane</keyword>
<evidence type="ECO:0000256" key="6">
    <source>
        <dbReference type="ARBA" id="ARBA00022974"/>
    </source>
</evidence>
<evidence type="ECO:0000256" key="8">
    <source>
        <dbReference type="ARBA" id="ARBA00023180"/>
    </source>
</evidence>
<evidence type="ECO:0000256" key="10">
    <source>
        <dbReference type="ARBA" id="ARBA00024686"/>
    </source>
</evidence>
<keyword evidence="8" id="KW-0325">Glycoprotein</keyword>
<accession>A0A199UE87</accession>
<evidence type="ECO:0000256" key="7">
    <source>
        <dbReference type="ARBA" id="ARBA00023136"/>
    </source>
</evidence>
<keyword evidence="9" id="KW-0449">Lipoprotein</keyword>
<evidence type="ECO:0000313" key="15">
    <source>
        <dbReference type="Proteomes" id="UP000092600"/>
    </source>
</evidence>
<evidence type="ECO:0000256" key="12">
    <source>
        <dbReference type="SAM" id="SignalP"/>
    </source>
</evidence>
<evidence type="ECO:0000259" key="13">
    <source>
        <dbReference type="PROSITE" id="PS50213"/>
    </source>
</evidence>
<dbReference type="PANTHER" id="PTHR32382:SF37">
    <property type="entry name" value="OS02G0461000 PROTEIN"/>
    <property type="match status" value="1"/>
</dbReference>
<evidence type="ECO:0000256" key="1">
    <source>
        <dbReference type="ARBA" id="ARBA00004609"/>
    </source>
</evidence>
<keyword evidence="4" id="KW-0336">GPI-anchor</keyword>
<keyword evidence="3" id="KW-1003">Cell membrane</keyword>
<feature type="compositionally biased region" description="Low complexity" evidence="11">
    <location>
        <begin position="197"/>
        <end position="213"/>
    </location>
</feature>
<keyword evidence="5 12" id="KW-0732">Signal</keyword>
<dbReference type="Proteomes" id="UP000092600">
    <property type="component" value="Unassembled WGS sequence"/>
</dbReference>
<dbReference type="AlphaFoldDB" id="A0A199UE87"/>
<dbReference type="Pfam" id="PF02469">
    <property type="entry name" value="Fasciclin"/>
    <property type="match status" value="1"/>
</dbReference>
<reference evidence="14 15" key="1">
    <citation type="journal article" date="2016" name="DNA Res.">
        <title>The draft genome of MD-2 pineapple using hybrid error correction of long reads.</title>
        <authorList>
            <person name="Redwan R.M."/>
            <person name="Saidin A."/>
            <person name="Kumar S.V."/>
        </authorList>
    </citation>
    <scope>NUCLEOTIDE SEQUENCE [LARGE SCALE GENOMIC DNA]</scope>
    <source>
        <strain evidence="15">cv. MD2</strain>
        <tissue evidence="14">Leaf</tissue>
    </source>
</reference>
<feature type="chain" id="PRO_5008285180" evidence="12">
    <location>
        <begin position="26"/>
        <end position="389"/>
    </location>
</feature>
<dbReference type="InterPro" id="IPR033254">
    <property type="entry name" value="Plant_FLA"/>
</dbReference>
<feature type="compositionally biased region" description="Low complexity" evidence="11">
    <location>
        <begin position="239"/>
        <end position="328"/>
    </location>
</feature>
<comment type="subcellular location">
    <subcellularLocation>
        <location evidence="1">Cell membrane</location>
        <topology evidence="1">Lipid-anchor</topology>
        <topology evidence="1">GPI-anchor</topology>
    </subcellularLocation>
</comment>
<comment type="similarity">
    <text evidence="2">Belongs to the fasciclin-like AGP family.</text>
</comment>
<proteinExistence type="inferred from homology"/>
<dbReference type="EMBL" id="LSRQ01008393">
    <property type="protein sequence ID" value="OAY63073.1"/>
    <property type="molecule type" value="Genomic_DNA"/>
</dbReference>
<dbReference type="InterPro" id="IPR000782">
    <property type="entry name" value="FAS1_domain"/>
</dbReference>
<dbReference type="PANTHER" id="PTHR32382">
    <property type="entry name" value="FASCICLIN-LIKE ARABINOGALACTAN PROTEIN"/>
    <property type="match status" value="1"/>
</dbReference>
<dbReference type="PROSITE" id="PS50213">
    <property type="entry name" value="FAS1"/>
    <property type="match status" value="1"/>
</dbReference>
<evidence type="ECO:0000313" key="14">
    <source>
        <dbReference type="EMBL" id="OAY63073.1"/>
    </source>
</evidence>
<evidence type="ECO:0000256" key="11">
    <source>
        <dbReference type="SAM" id="MobiDB-lite"/>
    </source>
</evidence>
<dbReference type="GO" id="GO:0005886">
    <property type="term" value="C:plasma membrane"/>
    <property type="evidence" value="ECO:0007669"/>
    <property type="project" value="UniProtKB-SubCell"/>
</dbReference>
<evidence type="ECO:0000256" key="9">
    <source>
        <dbReference type="ARBA" id="ARBA00023288"/>
    </source>
</evidence>
<organism evidence="14 15">
    <name type="scientific">Ananas comosus</name>
    <name type="common">Pineapple</name>
    <name type="synonym">Ananas ananas</name>
    <dbReference type="NCBI Taxonomy" id="4615"/>
    <lineage>
        <taxon>Eukaryota</taxon>
        <taxon>Viridiplantae</taxon>
        <taxon>Streptophyta</taxon>
        <taxon>Embryophyta</taxon>
        <taxon>Tracheophyta</taxon>
        <taxon>Spermatophyta</taxon>
        <taxon>Magnoliopsida</taxon>
        <taxon>Liliopsida</taxon>
        <taxon>Poales</taxon>
        <taxon>Bromeliaceae</taxon>
        <taxon>Bromelioideae</taxon>
        <taxon>Ananas</taxon>
    </lineage>
</organism>
<protein>
    <submittedName>
        <fullName evidence="14">Fasciclin-like arabinogalactan protein 14</fullName>
    </submittedName>
</protein>
<feature type="signal peptide" evidence="12">
    <location>
        <begin position="1"/>
        <end position="25"/>
    </location>
</feature>
<dbReference type="GO" id="GO:0098552">
    <property type="term" value="C:side of membrane"/>
    <property type="evidence" value="ECO:0007669"/>
    <property type="project" value="UniProtKB-KW"/>
</dbReference>
<evidence type="ECO:0000256" key="2">
    <source>
        <dbReference type="ARBA" id="ARBA00007843"/>
    </source>
</evidence>
<dbReference type="InterPro" id="IPR036378">
    <property type="entry name" value="FAS1_dom_sf"/>
</dbReference>
<name>A0A199UE87_ANACO</name>
<feature type="region of interest" description="Disordered" evidence="11">
    <location>
        <begin position="173"/>
        <end position="365"/>
    </location>
</feature>
<comment type="function">
    <text evidence="10">May be a cell surface adhesion protein.</text>
</comment>
<keyword evidence="6" id="KW-0654">Proteoglycan</keyword>
<sequence>MASKLAAAMVPPFIVLLSLLSLSTAHNITEILAPFSEYSTFNNLLSQTKLADEINQRQTITVLVLDNAAISPLSSLPHDALKNALAVHVLLDYYDPVILDKLGNKSALLTTLFQGTGAAAGRTGFLNYTELPDDQMVFGSSVPGAPITSTLIKVVAARPYNISVLQISSAIIPPGLEGGETTTTPPPTKATSPPPTSVAAPKKALAPTPATQPIKLASPPPKPNPTNDSTTAPTHADAPKASPPTTAATPPTKSVTPPPTKAASPPTNAAASPPAKAAASSPGKAAASPPEKAASSPDKAAASPPSAEVSAPSPTTKASTPSPTAASPNIDAPLASPPSPTIMTNDPIAASPNEGSPTTMPTGQHSSANTLLVGLRLGFAMIVLLLGAL</sequence>
<evidence type="ECO:0000256" key="4">
    <source>
        <dbReference type="ARBA" id="ARBA00022622"/>
    </source>
</evidence>
<dbReference type="SUPFAM" id="SSF82153">
    <property type="entry name" value="FAS1 domain"/>
    <property type="match status" value="1"/>
</dbReference>
<dbReference type="FunFam" id="2.30.180.10:FF:000015">
    <property type="entry name" value="Fasciclin-like arabinogalactan protein 3"/>
    <property type="match status" value="1"/>
</dbReference>
<feature type="domain" description="FAS1" evidence="13">
    <location>
        <begin position="25"/>
        <end position="90"/>
    </location>
</feature>
<dbReference type="Gene3D" id="2.30.180.10">
    <property type="entry name" value="FAS1 domain"/>
    <property type="match status" value="1"/>
</dbReference>
<evidence type="ECO:0000256" key="3">
    <source>
        <dbReference type="ARBA" id="ARBA00022475"/>
    </source>
</evidence>
<comment type="caution">
    <text evidence="14">The sequence shown here is derived from an EMBL/GenBank/DDBJ whole genome shotgun (WGS) entry which is preliminary data.</text>
</comment>
<evidence type="ECO:0000256" key="5">
    <source>
        <dbReference type="ARBA" id="ARBA00022729"/>
    </source>
</evidence>
<feature type="compositionally biased region" description="Polar residues" evidence="11">
    <location>
        <begin position="353"/>
        <end position="365"/>
    </location>
</feature>
<feature type="compositionally biased region" description="Pro residues" evidence="11">
    <location>
        <begin position="184"/>
        <end position="196"/>
    </location>
</feature>